<comment type="caution">
    <text evidence="6">The sequence shown here is derived from an EMBL/GenBank/DDBJ whole genome shotgun (WGS) entry which is preliminary data.</text>
</comment>
<dbReference type="PANTHER" id="PTHR11040:SF44">
    <property type="entry name" value="PROTEIN ZNTC-RELATED"/>
    <property type="match status" value="1"/>
</dbReference>
<feature type="transmembrane region" description="Helical" evidence="5">
    <location>
        <begin position="128"/>
        <end position="148"/>
    </location>
</feature>
<dbReference type="Proteomes" id="UP000703661">
    <property type="component" value="Unassembled WGS sequence"/>
</dbReference>
<gene>
    <name evidence="6" type="primary">ZRT1_2</name>
    <name evidence="6" type="ORF">BGZ80_003764</name>
</gene>
<reference evidence="6" key="1">
    <citation type="journal article" date="2020" name="Fungal Divers.">
        <title>Resolving the Mortierellaceae phylogeny through synthesis of multi-gene phylogenetics and phylogenomics.</title>
        <authorList>
            <person name="Vandepol N."/>
            <person name="Liber J."/>
            <person name="Desiro A."/>
            <person name="Na H."/>
            <person name="Kennedy M."/>
            <person name="Barry K."/>
            <person name="Grigoriev I.V."/>
            <person name="Miller A.N."/>
            <person name="O'Donnell K."/>
            <person name="Stajich J.E."/>
            <person name="Bonito G."/>
        </authorList>
    </citation>
    <scope>NUCLEOTIDE SEQUENCE</scope>
    <source>
        <strain evidence="6">NRRL 2769</strain>
    </source>
</reference>
<proteinExistence type="predicted"/>
<dbReference type="AlphaFoldDB" id="A0A9P6N1V6"/>
<accession>A0A9P6N1V6</accession>
<evidence type="ECO:0000256" key="1">
    <source>
        <dbReference type="ARBA" id="ARBA00004141"/>
    </source>
</evidence>
<keyword evidence="4 5" id="KW-0472">Membrane</keyword>
<dbReference type="OrthoDB" id="448280at2759"/>
<dbReference type="PANTHER" id="PTHR11040">
    <property type="entry name" value="ZINC/IRON TRANSPORTER"/>
    <property type="match status" value="1"/>
</dbReference>
<dbReference type="EMBL" id="JAAAID010000201">
    <property type="protein sequence ID" value="KAG0020704.1"/>
    <property type="molecule type" value="Genomic_DNA"/>
</dbReference>
<dbReference type="InterPro" id="IPR003689">
    <property type="entry name" value="ZIP"/>
</dbReference>
<feature type="transmembrane region" description="Helical" evidence="5">
    <location>
        <begin position="160"/>
        <end position="182"/>
    </location>
</feature>
<feature type="transmembrane region" description="Helical" evidence="5">
    <location>
        <begin position="203"/>
        <end position="221"/>
    </location>
</feature>
<feature type="transmembrane region" description="Helical" evidence="5">
    <location>
        <begin position="94"/>
        <end position="116"/>
    </location>
</feature>
<keyword evidence="2 5" id="KW-0812">Transmembrane</keyword>
<keyword evidence="7" id="KW-1185">Reference proteome</keyword>
<evidence type="ECO:0000256" key="4">
    <source>
        <dbReference type="ARBA" id="ARBA00023136"/>
    </source>
</evidence>
<evidence type="ECO:0000256" key="3">
    <source>
        <dbReference type="ARBA" id="ARBA00022989"/>
    </source>
</evidence>
<comment type="subcellular location">
    <subcellularLocation>
        <location evidence="1">Membrane</location>
        <topology evidence="1">Multi-pass membrane protein</topology>
    </subcellularLocation>
</comment>
<dbReference type="GO" id="GO:0005886">
    <property type="term" value="C:plasma membrane"/>
    <property type="evidence" value="ECO:0007669"/>
    <property type="project" value="TreeGrafter"/>
</dbReference>
<name>A0A9P6N1V6_9FUNG</name>
<evidence type="ECO:0000256" key="2">
    <source>
        <dbReference type="ARBA" id="ARBA00022692"/>
    </source>
</evidence>
<evidence type="ECO:0000313" key="7">
    <source>
        <dbReference type="Proteomes" id="UP000703661"/>
    </source>
</evidence>
<organism evidence="6 7">
    <name type="scientific">Entomortierella chlamydospora</name>
    <dbReference type="NCBI Taxonomy" id="101097"/>
    <lineage>
        <taxon>Eukaryota</taxon>
        <taxon>Fungi</taxon>
        <taxon>Fungi incertae sedis</taxon>
        <taxon>Mucoromycota</taxon>
        <taxon>Mortierellomycotina</taxon>
        <taxon>Mortierellomycetes</taxon>
        <taxon>Mortierellales</taxon>
        <taxon>Mortierellaceae</taxon>
        <taxon>Entomortierella</taxon>
    </lineage>
</organism>
<evidence type="ECO:0000313" key="6">
    <source>
        <dbReference type="EMBL" id="KAG0020704.1"/>
    </source>
</evidence>
<feature type="transmembrane region" description="Helical" evidence="5">
    <location>
        <begin position="69"/>
        <end position="88"/>
    </location>
</feature>
<evidence type="ECO:0000256" key="5">
    <source>
        <dbReference type="SAM" id="Phobius"/>
    </source>
</evidence>
<protein>
    <submittedName>
        <fullName evidence="6">High-affinity Zn(2+) transporter zrt1</fullName>
    </submittedName>
</protein>
<keyword evidence="3 5" id="KW-1133">Transmembrane helix</keyword>
<dbReference type="GO" id="GO:0005385">
    <property type="term" value="F:zinc ion transmembrane transporter activity"/>
    <property type="evidence" value="ECO:0007669"/>
    <property type="project" value="TreeGrafter"/>
</dbReference>
<dbReference type="Pfam" id="PF02535">
    <property type="entry name" value="Zip"/>
    <property type="match status" value="1"/>
</dbReference>
<sequence length="222" mass="24241">MRHVKSYGSINDEGHNAKVTSKTCVDSSAEMARYEHGRRHHHHHLREAQYSHSHGLELLNDSQRRISTYILEAGVAAHSVIIGISLGVSSGAEFVGLLTAMTFHQFFEGFALGARIADLEFEKTHTHYLLALVFSLTTPIGVAIGIEISSSFDPSSASSILLEGVFDAISAGILLYMGYVNLLAVEFNMNGEIRRESTKVKSMCFLALWAGAVVMAVIGRFA</sequence>